<feature type="transmembrane region" description="Helical" evidence="1">
    <location>
        <begin position="120"/>
        <end position="138"/>
    </location>
</feature>
<protein>
    <submittedName>
        <fullName evidence="3">Acyltransferase family protein</fullName>
        <ecNumber evidence="3">2.3.-.-</ecNumber>
    </submittedName>
</protein>
<proteinExistence type="predicted"/>
<keyword evidence="3" id="KW-0012">Acyltransferase</keyword>
<evidence type="ECO:0000256" key="1">
    <source>
        <dbReference type="SAM" id="Phobius"/>
    </source>
</evidence>
<feature type="transmembrane region" description="Helical" evidence="1">
    <location>
        <begin position="91"/>
        <end position="113"/>
    </location>
</feature>
<keyword evidence="1" id="KW-1133">Transmembrane helix</keyword>
<dbReference type="InterPro" id="IPR050879">
    <property type="entry name" value="Acyltransferase_3"/>
</dbReference>
<feature type="transmembrane region" description="Helical" evidence="1">
    <location>
        <begin position="24"/>
        <end position="42"/>
    </location>
</feature>
<gene>
    <name evidence="3" type="ORF">AB5L97_15525</name>
</gene>
<feature type="transmembrane region" description="Helical" evidence="1">
    <location>
        <begin position="49"/>
        <end position="71"/>
    </location>
</feature>
<accession>A0AB39L2V8</accession>
<keyword evidence="1" id="KW-0472">Membrane</keyword>
<dbReference type="RefSeq" id="WP_369045331.1">
    <property type="nucleotide sequence ID" value="NZ_CP163302.1"/>
</dbReference>
<dbReference type="GO" id="GO:0016020">
    <property type="term" value="C:membrane"/>
    <property type="evidence" value="ECO:0007669"/>
    <property type="project" value="TreeGrafter"/>
</dbReference>
<dbReference type="Pfam" id="PF01757">
    <property type="entry name" value="Acyl_transf_3"/>
    <property type="match status" value="1"/>
</dbReference>
<dbReference type="EMBL" id="CP163302">
    <property type="protein sequence ID" value="XDP44665.1"/>
    <property type="molecule type" value="Genomic_DNA"/>
</dbReference>
<dbReference type="GO" id="GO:0009103">
    <property type="term" value="P:lipopolysaccharide biosynthetic process"/>
    <property type="evidence" value="ECO:0007669"/>
    <property type="project" value="TreeGrafter"/>
</dbReference>
<dbReference type="InterPro" id="IPR002656">
    <property type="entry name" value="Acyl_transf_3_dom"/>
</dbReference>
<keyword evidence="1" id="KW-0812">Transmembrane</keyword>
<keyword evidence="3" id="KW-0808">Transferase</keyword>
<sequence length="383" mass="40072">MVPGLFGSRTLGVALGSRANALNGLRLVFAAAVIVSHAWWLGGYGPEPAWYGIKLGTAAVMGFFAISGYLITVSAERSTMLAFVAARWTRIYPGLAVAALAVAFIAAPIGALLTQGRYEVRGALAFVAAALTLVIGTTRTPPIGTSLAGNHDPSDWDGPLWTLTWEVLCYVLVAVAVYAVRRASPGTTPSGSAHHGWAQRGSAPHSIVILFLFALFSGAVAGKILGSGYGSDRTEFVLPFVAVFLAGALLATLRNQLRVGVVPAAAASLAVWGALATGYGTALAPLPFAYLVLCAGSVRSRVGNRWDISYGIYIYGWPVQQLLAAARVPAHVSPLAFAAIALAVVWPLGLLSCLAVERPAQRLRARILGSQRPGHDPSEFVSE</sequence>
<organism evidence="3">
    <name type="scientific">Sinomonas puerhi</name>
    <dbReference type="NCBI Taxonomy" id="3238584"/>
    <lineage>
        <taxon>Bacteria</taxon>
        <taxon>Bacillati</taxon>
        <taxon>Actinomycetota</taxon>
        <taxon>Actinomycetes</taxon>
        <taxon>Micrococcales</taxon>
        <taxon>Micrococcaceae</taxon>
        <taxon>Sinomonas</taxon>
    </lineage>
</organism>
<dbReference type="EC" id="2.3.-.-" evidence="3"/>
<feature type="transmembrane region" description="Helical" evidence="1">
    <location>
        <begin position="207"/>
        <end position="230"/>
    </location>
</feature>
<feature type="transmembrane region" description="Helical" evidence="1">
    <location>
        <begin position="335"/>
        <end position="356"/>
    </location>
</feature>
<dbReference type="PANTHER" id="PTHR23028:SF53">
    <property type="entry name" value="ACYL_TRANSF_3 DOMAIN-CONTAINING PROTEIN"/>
    <property type="match status" value="1"/>
</dbReference>
<dbReference type="AlphaFoldDB" id="A0AB39L2V8"/>
<dbReference type="KEGG" id="spue:AB5L97_15525"/>
<feature type="domain" description="Acyltransferase 3" evidence="2">
    <location>
        <begin position="21"/>
        <end position="346"/>
    </location>
</feature>
<feature type="transmembrane region" description="Helical" evidence="1">
    <location>
        <begin position="158"/>
        <end position="180"/>
    </location>
</feature>
<evidence type="ECO:0000259" key="2">
    <source>
        <dbReference type="Pfam" id="PF01757"/>
    </source>
</evidence>
<name>A0AB39L2V8_9MICC</name>
<evidence type="ECO:0000313" key="3">
    <source>
        <dbReference type="EMBL" id="XDP44665.1"/>
    </source>
</evidence>
<feature type="transmembrane region" description="Helical" evidence="1">
    <location>
        <begin position="260"/>
        <end position="276"/>
    </location>
</feature>
<reference evidence="3" key="1">
    <citation type="submission" date="2024-07" db="EMBL/GenBank/DDBJ databases">
        <authorList>
            <person name="fu j."/>
        </authorList>
    </citation>
    <scope>NUCLEOTIDE SEQUENCE</scope>
    <source>
        <strain evidence="3">P10A9</strain>
    </source>
</reference>
<dbReference type="GO" id="GO:0016747">
    <property type="term" value="F:acyltransferase activity, transferring groups other than amino-acyl groups"/>
    <property type="evidence" value="ECO:0007669"/>
    <property type="project" value="InterPro"/>
</dbReference>
<dbReference type="PANTHER" id="PTHR23028">
    <property type="entry name" value="ACETYLTRANSFERASE"/>
    <property type="match status" value="1"/>
</dbReference>
<feature type="transmembrane region" description="Helical" evidence="1">
    <location>
        <begin position="236"/>
        <end position="253"/>
    </location>
</feature>